<dbReference type="GO" id="GO:0006000">
    <property type="term" value="P:fructose metabolic process"/>
    <property type="evidence" value="ECO:0007669"/>
    <property type="project" value="TreeGrafter"/>
</dbReference>
<dbReference type="Pfam" id="PF00316">
    <property type="entry name" value="FBPase"/>
    <property type="match status" value="1"/>
</dbReference>
<feature type="region of interest" description="Disordered" evidence="8">
    <location>
        <begin position="454"/>
        <end position="490"/>
    </location>
</feature>
<evidence type="ECO:0000259" key="9">
    <source>
        <dbReference type="PROSITE" id="PS50217"/>
    </source>
</evidence>
<comment type="similarity">
    <text evidence="2 6">Belongs to the FBPase class 1 family.</text>
</comment>
<feature type="coiled-coil region" evidence="7">
    <location>
        <begin position="500"/>
        <end position="541"/>
    </location>
</feature>
<evidence type="ECO:0000313" key="10">
    <source>
        <dbReference type="EMBL" id="AYX40718.1"/>
    </source>
</evidence>
<evidence type="ECO:0000256" key="6">
    <source>
        <dbReference type="RuleBase" id="RU000508"/>
    </source>
</evidence>
<dbReference type="PANTHER" id="PTHR11556">
    <property type="entry name" value="FRUCTOSE-1,6-BISPHOSPHATASE-RELATED"/>
    <property type="match status" value="1"/>
</dbReference>
<evidence type="ECO:0000256" key="4">
    <source>
        <dbReference type="ARBA" id="ARBA00022801"/>
    </source>
</evidence>
<dbReference type="PROSITE" id="PS50217">
    <property type="entry name" value="BZIP"/>
    <property type="match status" value="1"/>
</dbReference>
<dbReference type="PROSITE" id="PS00036">
    <property type="entry name" value="BZIP_BASIC"/>
    <property type="match status" value="1"/>
</dbReference>
<accession>A0A3S7YS51</accession>
<comment type="catalytic activity">
    <reaction evidence="1">
        <text>beta-D-fructose 1,6-bisphosphate + H2O = beta-D-fructose 6-phosphate + phosphate</text>
        <dbReference type="Rhea" id="RHEA:11064"/>
        <dbReference type="ChEBI" id="CHEBI:15377"/>
        <dbReference type="ChEBI" id="CHEBI:32966"/>
        <dbReference type="ChEBI" id="CHEBI:43474"/>
        <dbReference type="ChEBI" id="CHEBI:57634"/>
        <dbReference type="EC" id="3.1.3.11"/>
    </reaction>
</comment>
<dbReference type="Pfam" id="PF00170">
    <property type="entry name" value="bZIP_1"/>
    <property type="match status" value="1"/>
</dbReference>
<reference evidence="10" key="1">
    <citation type="submission" date="2018-03" db="EMBL/GenBank/DDBJ databases">
        <authorList>
            <person name="Li D."/>
        </authorList>
    </citation>
    <scope>NUCLEOTIDE SEQUENCE</scope>
    <source>
        <strain evidence="10">CCMP1779</strain>
    </source>
</reference>
<evidence type="ECO:0000256" key="7">
    <source>
        <dbReference type="SAM" id="Coils"/>
    </source>
</evidence>
<dbReference type="GO" id="GO:0042132">
    <property type="term" value="F:fructose 1,6-bisphosphate 1-phosphatase activity"/>
    <property type="evidence" value="ECO:0007669"/>
    <property type="project" value="UniProtKB-EC"/>
</dbReference>
<feature type="compositionally biased region" description="Acidic residues" evidence="8">
    <location>
        <begin position="366"/>
        <end position="388"/>
    </location>
</feature>
<feature type="domain" description="BZIP" evidence="9">
    <location>
        <begin position="496"/>
        <end position="543"/>
    </location>
</feature>
<dbReference type="SMART" id="SM00338">
    <property type="entry name" value="BRLZ"/>
    <property type="match status" value="1"/>
</dbReference>
<organism evidence="10">
    <name type="scientific">Nannochloropsis oceanica</name>
    <dbReference type="NCBI Taxonomy" id="145522"/>
    <lineage>
        <taxon>Eukaryota</taxon>
        <taxon>Sar</taxon>
        <taxon>Stramenopiles</taxon>
        <taxon>Ochrophyta</taxon>
        <taxon>Eustigmatophyceae</taxon>
        <taxon>Eustigmatales</taxon>
        <taxon>Monodopsidaceae</taxon>
        <taxon>Nannochloropsis</taxon>
    </lineage>
</organism>
<dbReference type="CDD" id="cd00354">
    <property type="entry name" value="FBPase"/>
    <property type="match status" value="1"/>
</dbReference>
<dbReference type="CDD" id="cd14690">
    <property type="entry name" value="bZIP_CREB1"/>
    <property type="match status" value="1"/>
</dbReference>
<dbReference type="HAMAP" id="MF_01855">
    <property type="entry name" value="FBPase_class1"/>
    <property type="match status" value="1"/>
</dbReference>
<keyword evidence="5 6" id="KW-0119">Carbohydrate metabolism</keyword>
<dbReference type="AlphaFoldDB" id="A0A3S7YS51"/>
<protein>
    <recommendedName>
        <fullName evidence="3">fructose-bisphosphatase</fullName>
        <ecNumber evidence="3">3.1.3.11</ecNumber>
    </recommendedName>
</protein>
<feature type="compositionally biased region" description="Low complexity" evidence="8">
    <location>
        <begin position="831"/>
        <end position="849"/>
    </location>
</feature>
<dbReference type="InterPro" id="IPR044015">
    <property type="entry name" value="FBPase_C_dom"/>
</dbReference>
<dbReference type="SUPFAM" id="SSF56655">
    <property type="entry name" value="Carbohydrate phosphatase"/>
    <property type="match status" value="1"/>
</dbReference>
<feature type="region of interest" description="Disordered" evidence="8">
    <location>
        <begin position="831"/>
        <end position="856"/>
    </location>
</feature>
<keyword evidence="4 6" id="KW-0378">Hydrolase</keyword>
<dbReference type="PRINTS" id="PR00115">
    <property type="entry name" value="F16BPHPHTASE"/>
</dbReference>
<sequence>MAIPPTMSSGRRTLLSFLQEERAAQPTLVDEDLHLVLAAIASAVKRISYMVRRAGIVDLTGLYTTEHGGEVTLNKGGEKQKKLDVLANDILKEHLQDCGYVAAFASEEEDGVIPLRTGGKFVVVLDPLDGSSNVDASIPTGTIFGVYRSLGDSPAQLQAGALQAGKHQVAAGYCLFSAATLLVLTMGRGTGTHVLTLDHHIGDFVLTTRRLRLPLRGSTYSLNEARFGDWPEGLQRYVTDMKLGRNQKQTPYDLVYVCSLVADAHWVLIRGGMACNPRSHLRLCFEGNPMSLVTEEAGGLASSGDGPRILNIVPDAIHQRTPVFLGSRDDILELESYGDAKAKIKRVLGAKIARTEHNPWLHQQMEQEEEEEKEERREEEEEEEEEEVAVVSILRSPDQLQVATFEEQQQQQQLQLQQQQELYPHAKSEPPNTLTISPHMQQLQHQQEQLFIPMTSPNSHTSRNQHQQDDDDQDSLQGGGGGVYQQGQMNSLPQAFEKKLRRLEKNRESARECRRRKKEHVVELQKQVALLEAENLKLKLQLKVGEESQAQERQEKGRITKKLDDMVKTGASESDIWQTIDMLKERYSDYGSDRRSAIEFHTNQLEKLLLPTKLTKLCMWMLFNMGDENGQTLSPVSAPTLLPSPSAHGKPENTSPPSSATATDAGAQAAARHLWSILSEELQVTPDQQASLLEHRGSVVAMDADLDVTAGMLRDLRALIDDKNSSLDQELQEVQKILTPTQTAKFILWITRNPACMHMLNQLWRAVYERSEGGGGGGGRQGGGQGGRHGGGGNLGGFSGHHQWRTIAPQAAAPAAALGAGGGTINGSIGSSMSSSSASIGGGKAPSPAQLQGSLI</sequence>
<dbReference type="InterPro" id="IPR028343">
    <property type="entry name" value="FBPtase"/>
</dbReference>
<dbReference type="EC" id="3.1.3.11" evidence="3"/>
<dbReference type="Gene3D" id="3.40.190.80">
    <property type="match status" value="1"/>
</dbReference>
<feature type="compositionally biased region" description="Gly residues" evidence="8">
    <location>
        <begin position="773"/>
        <end position="799"/>
    </location>
</feature>
<feature type="compositionally biased region" description="Polar residues" evidence="8">
    <location>
        <begin position="455"/>
        <end position="464"/>
    </location>
</feature>
<dbReference type="InterPro" id="IPR033391">
    <property type="entry name" value="FBPase_N"/>
</dbReference>
<evidence type="ECO:0000256" key="3">
    <source>
        <dbReference type="ARBA" id="ARBA00013093"/>
    </source>
</evidence>
<reference evidence="10" key="2">
    <citation type="journal article" date="2019" name="Sci. Adv.">
        <title>Transcriptional regulation of microalgae for concurrent lipid overproduction and secretion.</title>
        <authorList>
            <person name="Li D.W."/>
            <person name="Balamurugan S."/>
            <person name="Yang Y.F."/>
            <person name="Zheng J.W."/>
            <person name="Huang D."/>
            <person name="Zou L.G."/>
            <person name="Yang W.D."/>
            <person name="Liu J.S."/>
            <person name="Guan Y."/>
            <person name="Li H.Y."/>
        </authorList>
    </citation>
    <scope>NUCLEOTIDE SEQUENCE</scope>
    <source>
        <strain evidence="10">CCMP1779</strain>
    </source>
</reference>
<evidence type="ECO:0000256" key="5">
    <source>
        <dbReference type="ARBA" id="ARBA00023277"/>
    </source>
</evidence>
<feature type="region of interest" description="Disordered" evidence="8">
    <location>
        <begin position="358"/>
        <end position="390"/>
    </location>
</feature>
<dbReference type="InterPro" id="IPR004827">
    <property type="entry name" value="bZIP"/>
</dbReference>
<evidence type="ECO:0000256" key="2">
    <source>
        <dbReference type="ARBA" id="ARBA00010941"/>
    </source>
</evidence>
<dbReference type="PIRSF" id="PIRSF500210">
    <property type="entry name" value="FBPtase"/>
    <property type="match status" value="1"/>
</dbReference>
<dbReference type="Gene3D" id="1.20.5.170">
    <property type="match status" value="1"/>
</dbReference>
<dbReference type="Pfam" id="PF18913">
    <property type="entry name" value="FBPase_C"/>
    <property type="match status" value="1"/>
</dbReference>
<dbReference type="GO" id="GO:0003700">
    <property type="term" value="F:DNA-binding transcription factor activity"/>
    <property type="evidence" value="ECO:0007669"/>
    <property type="project" value="InterPro"/>
</dbReference>
<evidence type="ECO:0000256" key="8">
    <source>
        <dbReference type="SAM" id="MobiDB-lite"/>
    </source>
</evidence>
<dbReference type="EMBL" id="MH118545">
    <property type="protein sequence ID" value="AYX40718.1"/>
    <property type="molecule type" value="Genomic_DNA"/>
</dbReference>
<dbReference type="GO" id="GO:0005986">
    <property type="term" value="P:sucrose biosynthetic process"/>
    <property type="evidence" value="ECO:0007669"/>
    <property type="project" value="TreeGrafter"/>
</dbReference>
<keyword evidence="7" id="KW-0175">Coiled coil</keyword>
<feature type="region of interest" description="Disordered" evidence="8">
    <location>
        <begin position="771"/>
        <end position="801"/>
    </location>
</feature>
<proteinExistence type="inferred from homology"/>
<dbReference type="SUPFAM" id="SSF57959">
    <property type="entry name" value="Leucine zipper domain"/>
    <property type="match status" value="1"/>
</dbReference>
<dbReference type="Gene3D" id="3.30.540.10">
    <property type="entry name" value="Fructose-1,6-Bisphosphatase, subunit A, domain 1"/>
    <property type="match status" value="1"/>
</dbReference>
<dbReference type="GO" id="GO:0005829">
    <property type="term" value="C:cytosol"/>
    <property type="evidence" value="ECO:0007669"/>
    <property type="project" value="TreeGrafter"/>
</dbReference>
<evidence type="ECO:0000256" key="1">
    <source>
        <dbReference type="ARBA" id="ARBA00001273"/>
    </source>
</evidence>
<dbReference type="GO" id="GO:0006002">
    <property type="term" value="P:fructose 6-phosphate metabolic process"/>
    <property type="evidence" value="ECO:0007669"/>
    <property type="project" value="TreeGrafter"/>
</dbReference>
<dbReference type="PANTHER" id="PTHR11556:SF12">
    <property type="entry name" value="FRUCTOSE-BISPHOSPHATASE"/>
    <property type="match status" value="1"/>
</dbReference>
<feature type="region of interest" description="Disordered" evidence="8">
    <location>
        <begin position="634"/>
        <end position="665"/>
    </location>
</feature>
<dbReference type="GO" id="GO:0030388">
    <property type="term" value="P:fructose 1,6-bisphosphate metabolic process"/>
    <property type="evidence" value="ECO:0007669"/>
    <property type="project" value="TreeGrafter"/>
</dbReference>
<dbReference type="PIRSF" id="PIRSF000904">
    <property type="entry name" value="FBPtase_SBPase"/>
    <property type="match status" value="1"/>
</dbReference>
<dbReference type="GO" id="GO:0006094">
    <property type="term" value="P:gluconeogenesis"/>
    <property type="evidence" value="ECO:0007669"/>
    <property type="project" value="TreeGrafter"/>
</dbReference>
<dbReference type="InterPro" id="IPR046347">
    <property type="entry name" value="bZIP_sf"/>
</dbReference>
<name>A0A3S7YS51_9STRA</name>
<dbReference type="InterPro" id="IPR000146">
    <property type="entry name" value="FBPase_class-1"/>
</dbReference>